<dbReference type="GO" id="GO:0051301">
    <property type="term" value="P:cell division"/>
    <property type="evidence" value="ECO:0007669"/>
    <property type="project" value="UniProtKB-KW"/>
</dbReference>
<feature type="binding site" evidence="16">
    <location>
        <begin position="418"/>
        <end position="421"/>
    </location>
    <ligand>
        <name>meso-2,6-diaminopimelate</name>
        <dbReference type="ChEBI" id="CHEBI:57791"/>
    </ligand>
</feature>
<dbReference type="GO" id="GO:0000287">
    <property type="term" value="F:magnesium ion binding"/>
    <property type="evidence" value="ECO:0007669"/>
    <property type="project" value="UniProtKB-UniRule"/>
</dbReference>
<evidence type="ECO:0000313" key="21">
    <source>
        <dbReference type="EMBL" id="AFY87377.1"/>
    </source>
</evidence>
<organism evidence="21 22">
    <name type="scientific">Chroococcidiopsis thermalis (strain PCC 7203)</name>
    <dbReference type="NCBI Taxonomy" id="251229"/>
    <lineage>
        <taxon>Bacteria</taxon>
        <taxon>Bacillati</taxon>
        <taxon>Cyanobacteriota</taxon>
        <taxon>Cyanophyceae</taxon>
        <taxon>Chroococcidiopsidales</taxon>
        <taxon>Chroococcidiopsidaceae</taxon>
        <taxon>Chroococcidiopsis</taxon>
    </lineage>
</organism>
<dbReference type="Proteomes" id="UP000010384">
    <property type="component" value="Chromosome"/>
</dbReference>
<dbReference type="InterPro" id="IPR013221">
    <property type="entry name" value="Mur_ligase_cen"/>
</dbReference>
<dbReference type="STRING" id="251229.Chro_1866"/>
<dbReference type="SUPFAM" id="SSF53244">
    <property type="entry name" value="MurD-like peptide ligases, peptide-binding domain"/>
    <property type="match status" value="1"/>
</dbReference>
<comment type="similarity">
    <text evidence="1 16">Belongs to the MurCDEF family. MurE subfamily.</text>
</comment>
<dbReference type="EC" id="6.3.2.13" evidence="11 16"/>
<dbReference type="GO" id="GO:0005737">
    <property type="term" value="C:cytoplasm"/>
    <property type="evidence" value="ECO:0007669"/>
    <property type="project" value="UniProtKB-SubCell"/>
</dbReference>
<dbReference type="PANTHER" id="PTHR23135">
    <property type="entry name" value="MUR LIGASE FAMILY MEMBER"/>
    <property type="match status" value="1"/>
</dbReference>
<evidence type="ECO:0000256" key="6">
    <source>
        <dbReference type="ARBA" id="ARBA00022984"/>
    </source>
</evidence>
<dbReference type="NCBIfam" id="TIGR01085">
    <property type="entry name" value="murE"/>
    <property type="match status" value="1"/>
</dbReference>
<dbReference type="eggNOG" id="COG0769">
    <property type="taxonomic scope" value="Bacteria"/>
</dbReference>
<evidence type="ECO:0000259" key="20">
    <source>
        <dbReference type="Pfam" id="PF08245"/>
    </source>
</evidence>
<keyword evidence="8 16" id="KW-0961">Cell wall biogenesis/degradation</keyword>
<reference evidence="21 22" key="1">
    <citation type="submission" date="2012-06" db="EMBL/GenBank/DDBJ databases">
        <title>Finished chromosome of genome of Chroococcidiopsis thermalis PCC 7203.</title>
        <authorList>
            <consortium name="US DOE Joint Genome Institute"/>
            <person name="Gugger M."/>
            <person name="Coursin T."/>
            <person name="Rippka R."/>
            <person name="Tandeau De Marsac N."/>
            <person name="Huntemann M."/>
            <person name="Wei C.-L."/>
            <person name="Han J."/>
            <person name="Detter J.C."/>
            <person name="Han C."/>
            <person name="Tapia R."/>
            <person name="Davenport K."/>
            <person name="Daligault H."/>
            <person name="Erkkila T."/>
            <person name="Gu W."/>
            <person name="Munk A.C.C."/>
            <person name="Teshima H."/>
            <person name="Xu Y."/>
            <person name="Chain P."/>
            <person name="Chen A."/>
            <person name="Krypides N."/>
            <person name="Mavromatis K."/>
            <person name="Markowitz V."/>
            <person name="Szeto E."/>
            <person name="Ivanova N."/>
            <person name="Mikhailova N."/>
            <person name="Ovchinnikova G."/>
            <person name="Pagani I."/>
            <person name="Pati A."/>
            <person name="Goodwin L."/>
            <person name="Peters L."/>
            <person name="Pitluck S."/>
            <person name="Woyke T."/>
            <person name="Kerfeld C."/>
        </authorList>
    </citation>
    <scope>NUCLEOTIDE SEQUENCE [LARGE SCALE GENOMIC DNA]</scope>
    <source>
        <strain evidence="21 22">PCC 7203</strain>
    </source>
</reference>
<comment type="pathway">
    <text evidence="16 17">Cell wall biogenesis; peptidoglycan biosynthesis.</text>
</comment>
<feature type="binding site" evidence="16">
    <location>
        <position position="469"/>
    </location>
    <ligand>
        <name>meso-2,6-diaminopimelate</name>
        <dbReference type="ChEBI" id="CHEBI:57791"/>
    </ligand>
</feature>
<dbReference type="FunFam" id="3.90.190.20:FF:000006">
    <property type="entry name" value="UDP-N-acetylmuramoyl-L-alanyl-D-glutamate--2,6-diaminopimelate ligase"/>
    <property type="match status" value="1"/>
</dbReference>
<sequence length="510" mass="54850">MKLGELLAKVDSIEQLPQHPALDLEVKGLTTNSHACQVGDLFIGMPGTRVDGGEFWQSAIASGAIAALVSSQVALKRAEGAQGAEGACIIAARDMVRACAGVAAAFYGYPATQMRLVGVTGTNGKTTTTHLIEFFLQQAKLSTALFGTLYSRWAGFEQTAAHTTPFAVELQQQLANAVQAGTQVAVMEVSSHALAQGRVLGCPFEVGVFTNLTQDHLDFHRDMEDYFAAKALLFSPDYLQGRAIINTDDPYGQRLIKQLPPERVWSYSVQAGTADFCLSDLGYEPTGVSGKLHTPAGEVEFRSPLVGQYNLANLLAAVAAALHLGVDLQLIANVLPQFAGVPGRMERVQVSPHQDISAIVDYAHTPDSLENLLKAARPFIPGKMICVFGCGGDRDRTKRPKMGKIAADLADVVYVTSDNPRTEDPERILQDILAGIPNTVDPFVIGDRATAIQTAIQQAQSGDGVLIAGKGHEDYQILGTEKIHFDDREQARNALRIRNSEFGIRNLEVG</sequence>
<dbReference type="NCBIfam" id="NF001124">
    <property type="entry name" value="PRK00139.1-2"/>
    <property type="match status" value="1"/>
</dbReference>
<evidence type="ECO:0000256" key="9">
    <source>
        <dbReference type="ARBA" id="ARBA00050251"/>
    </source>
</evidence>
<dbReference type="Gene3D" id="3.90.190.20">
    <property type="entry name" value="Mur ligase, C-terminal domain"/>
    <property type="match status" value="1"/>
</dbReference>
<dbReference type="InterPro" id="IPR005761">
    <property type="entry name" value="UDP-N-AcMur-Glu-dNH2Pim_ligase"/>
</dbReference>
<comment type="function">
    <text evidence="10 16">Catalyzes the addition of meso-diaminopimelic acid to the nucleotide precursor UDP-N-acetylmuramoyl-L-alanyl-D-glutamate (UMAG) in the biosynthesis of bacterial cell-wall peptidoglycan.</text>
</comment>
<protein>
    <recommendedName>
        <fullName evidence="12 16">UDP-N-acetylmuramoyl-L-alanyl-D-glutamate--2,6-diaminopimelate ligase</fullName>
        <ecNumber evidence="11 16">6.3.2.13</ecNumber>
    </recommendedName>
    <alternativeName>
        <fullName evidence="13 16">Meso-A2pm-adding enzyme</fullName>
    </alternativeName>
    <alternativeName>
        <fullName evidence="14 16">Meso-diaminopimelate-adding enzyme</fullName>
    </alternativeName>
    <alternativeName>
        <fullName evidence="15 16">UDP-MurNAc-L-Ala-D-Glu:meso-diaminopimelate ligase</fullName>
    </alternativeName>
    <alternativeName>
        <fullName evidence="16">UDP-MurNAc-tripeptide synthetase</fullName>
    </alternativeName>
    <alternativeName>
        <fullName evidence="16">UDP-N-acetylmuramyl-tripeptide synthetase</fullName>
    </alternativeName>
</protein>
<keyword evidence="16" id="KW-0547">Nucleotide-binding</keyword>
<feature type="short sequence motif" description="Meso-diaminopimelate recognition motif" evidence="16">
    <location>
        <begin position="418"/>
        <end position="421"/>
    </location>
</feature>
<keyword evidence="4 16" id="KW-0067">ATP-binding</keyword>
<feature type="binding site" evidence="16">
    <location>
        <position position="196"/>
    </location>
    <ligand>
        <name>UDP-N-acetyl-alpha-D-muramoyl-L-alanyl-D-glutamate</name>
        <dbReference type="ChEBI" id="CHEBI:83900"/>
    </ligand>
</feature>
<dbReference type="Pfam" id="PF02875">
    <property type="entry name" value="Mur_ligase_C"/>
    <property type="match status" value="1"/>
</dbReference>
<feature type="binding site" evidence="16">
    <location>
        <position position="394"/>
    </location>
    <ligand>
        <name>meso-2,6-diaminopimelate</name>
        <dbReference type="ChEBI" id="CHEBI:57791"/>
    </ligand>
</feature>
<evidence type="ECO:0000256" key="1">
    <source>
        <dbReference type="ARBA" id="ARBA00005898"/>
    </source>
</evidence>
<evidence type="ECO:0000256" key="5">
    <source>
        <dbReference type="ARBA" id="ARBA00022960"/>
    </source>
</evidence>
<gene>
    <name evidence="16" type="primary">murE</name>
    <name evidence="21" type="ORF">Chro_1866</name>
</gene>
<comment type="cofactor">
    <cofactor evidence="16">
        <name>Mg(2+)</name>
        <dbReference type="ChEBI" id="CHEBI:18420"/>
    </cofactor>
</comment>
<dbReference type="PATRIC" id="fig|251229.3.peg.2208"/>
<evidence type="ECO:0000256" key="14">
    <source>
        <dbReference type="ARBA" id="ARBA00076158"/>
    </source>
</evidence>
<dbReference type="GO" id="GO:0009252">
    <property type="term" value="P:peptidoglycan biosynthetic process"/>
    <property type="evidence" value="ECO:0007669"/>
    <property type="project" value="UniProtKB-UniRule"/>
</dbReference>
<keyword evidence="6 16" id="KW-0573">Peptidoglycan synthesis</keyword>
<comment type="subcellular location">
    <subcellularLocation>
        <location evidence="16 17">Cytoplasm</location>
    </subcellularLocation>
</comment>
<dbReference type="GO" id="GO:0005524">
    <property type="term" value="F:ATP binding"/>
    <property type="evidence" value="ECO:0007669"/>
    <property type="project" value="UniProtKB-UniRule"/>
</dbReference>
<evidence type="ECO:0000256" key="10">
    <source>
        <dbReference type="ARBA" id="ARBA00056782"/>
    </source>
</evidence>
<dbReference type="Pfam" id="PF01225">
    <property type="entry name" value="Mur_ligase"/>
    <property type="match status" value="1"/>
</dbReference>
<keyword evidence="22" id="KW-1185">Reference proteome</keyword>
<dbReference type="OrthoDB" id="9800958at2"/>
<feature type="binding site" evidence="16">
    <location>
        <position position="33"/>
    </location>
    <ligand>
        <name>UDP-N-acetyl-alpha-D-muramoyl-L-alanyl-D-glutamate</name>
        <dbReference type="ChEBI" id="CHEBI:83900"/>
    </ligand>
</feature>
<keyword evidence="16" id="KW-0963">Cytoplasm</keyword>
<dbReference type="AlphaFoldDB" id="K9TX30"/>
<proteinExistence type="inferred from homology"/>
<dbReference type="Gene3D" id="3.40.1190.10">
    <property type="entry name" value="Mur-like, catalytic domain"/>
    <property type="match status" value="1"/>
</dbReference>
<dbReference type="UniPathway" id="UPA00219"/>
<dbReference type="GO" id="GO:0071555">
    <property type="term" value="P:cell wall organization"/>
    <property type="evidence" value="ECO:0007669"/>
    <property type="project" value="UniProtKB-KW"/>
</dbReference>
<evidence type="ECO:0000259" key="19">
    <source>
        <dbReference type="Pfam" id="PF02875"/>
    </source>
</evidence>
<dbReference type="SUPFAM" id="SSF53623">
    <property type="entry name" value="MurD-like peptide ligases, catalytic domain"/>
    <property type="match status" value="1"/>
</dbReference>
<keyword evidence="3 16" id="KW-0132">Cell division</keyword>
<dbReference type="SUPFAM" id="SSF63418">
    <property type="entry name" value="MurE/MurF N-terminal domain"/>
    <property type="match status" value="1"/>
</dbReference>
<feature type="domain" description="Mur ligase N-terminal catalytic" evidence="18">
    <location>
        <begin position="25"/>
        <end position="107"/>
    </location>
</feature>
<comment type="caution">
    <text evidence="16">Lacks conserved residue(s) required for the propagation of feature annotation.</text>
</comment>
<dbReference type="Pfam" id="PF08245">
    <property type="entry name" value="Mur_ligase_M"/>
    <property type="match status" value="1"/>
</dbReference>
<evidence type="ECO:0000256" key="13">
    <source>
        <dbReference type="ARBA" id="ARBA00075482"/>
    </source>
</evidence>
<dbReference type="InterPro" id="IPR036565">
    <property type="entry name" value="Mur-like_cat_sf"/>
</dbReference>
<evidence type="ECO:0000256" key="8">
    <source>
        <dbReference type="ARBA" id="ARBA00023316"/>
    </source>
</evidence>
<feature type="binding site" evidence="16">
    <location>
        <position position="198"/>
    </location>
    <ligand>
        <name>UDP-N-acetyl-alpha-D-muramoyl-L-alanyl-D-glutamate</name>
        <dbReference type="ChEBI" id="CHEBI:83900"/>
    </ligand>
</feature>
<evidence type="ECO:0000256" key="7">
    <source>
        <dbReference type="ARBA" id="ARBA00023306"/>
    </source>
</evidence>
<dbReference type="Gene3D" id="3.40.1390.10">
    <property type="entry name" value="MurE/MurF, N-terminal domain"/>
    <property type="match status" value="1"/>
</dbReference>
<dbReference type="PANTHER" id="PTHR23135:SF4">
    <property type="entry name" value="UDP-N-ACETYLMURAMOYL-L-ALANYL-D-GLUTAMATE--2,6-DIAMINOPIMELATE LIGASE MURE HOMOLOG, CHLOROPLASTIC"/>
    <property type="match status" value="1"/>
</dbReference>
<keyword evidence="2 16" id="KW-0436">Ligase</keyword>
<dbReference type="HOGENOM" id="CLU_022291_4_1_3"/>
<feature type="binding site" evidence="16">
    <location>
        <begin position="163"/>
        <end position="164"/>
    </location>
    <ligand>
        <name>UDP-N-acetyl-alpha-D-muramoyl-L-alanyl-D-glutamate</name>
        <dbReference type="ChEBI" id="CHEBI:83900"/>
    </ligand>
</feature>
<evidence type="ECO:0000256" key="2">
    <source>
        <dbReference type="ARBA" id="ARBA00022598"/>
    </source>
</evidence>
<dbReference type="HAMAP" id="MF_00208">
    <property type="entry name" value="MurE"/>
    <property type="match status" value="1"/>
</dbReference>
<dbReference type="NCBIfam" id="NF001126">
    <property type="entry name" value="PRK00139.1-4"/>
    <property type="match status" value="1"/>
</dbReference>
<dbReference type="GO" id="GO:0008360">
    <property type="term" value="P:regulation of cell shape"/>
    <property type="evidence" value="ECO:0007669"/>
    <property type="project" value="UniProtKB-KW"/>
</dbReference>
<evidence type="ECO:0000256" key="15">
    <source>
        <dbReference type="ARBA" id="ARBA00081560"/>
    </source>
</evidence>
<evidence type="ECO:0000256" key="4">
    <source>
        <dbReference type="ARBA" id="ARBA00022840"/>
    </source>
</evidence>
<accession>K9TX30</accession>
<dbReference type="FunCoup" id="K9TX30">
    <property type="interactions" value="507"/>
</dbReference>
<evidence type="ECO:0000256" key="11">
    <source>
        <dbReference type="ARBA" id="ARBA00066633"/>
    </source>
</evidence>
<evidence type="ECO:0000259" key="18">
    <source>
        <dbReference type="Pfam" id="PF01225"/>
    </source>
</evidence>
<name>K9TX30_CHRTP</name>
<dbReference type="KEGG" id="cthe:Chro_1866"/>
<feature type="binding site" evidence="16">
    <location>
        <position position="190"/>
    </location>
    <ligand>
        <name>UDP-N-acetyl-alpha-D-muramoyl-L-alanyl-D-glutamate</name>
        <dbReference type="ChEBI" id="CHEBI:83900"/>
    </ligand>
</feature>
<evidence type="ECO:0000256" key="17">
    <source>
        <dbReference type="RuleBase" id="RU004135"/>
    </source>
</evidence>
<evidence type="ECO:0000256" key="3">
    <source>
        <dbReference type="ARBA" id="ARBA00022618"/>
    </source>
</evidence>
<evidence type="ECO:0000313" key="22">
    <source>
        <dbReference type="Proteomes" id="UP000010384"/>
    </source>
</evidence>
<keyword evidence="7 16" id="KW-0131">Cell cycle</keyword>
<evidence type="ECO:0000256" key="16">
    <source>
        <dbReference type="HAMAP-Rule" id="MF_00208"/>
    </source>
</evidence>
<feature type="modified residue" description="N6-carboxylysine" evidence="16">
    <location>
        <position position="230"/>
    </location>
</feature>
<comment type="catalytic activity">
    <reaction evidence="9 16">
        <text>UDP-N-acetyl-alpha-D-muramoyl-L-alanyl-D-glutamate + meso-2,6-diaminopimelate + ATP = UDP-N-acetyl-alpha-D-muramoyl-L-alanyl-gamma-D-glutamyl-meso-2,6-diaminopimelate + ADP + phosphate + H(+)</text>
        <dbReference type="Rhea" id="RHEA:23676"/>
        <dbReference type="ChEBI" id="CHEBI:15378"/>
        <dbReference type="ChEBI" id="CHEBI:30616"/>
        <dbReference type="ChEBI" id="CHEBI:43474"/>
        <dbReference type="ChEBI" id="CHEBI:57791"/>
        <dbReference type="ChEBI" id="CHEBI:83900"/>
        <dbReference type="ChEBI" id="CHEBI:83905"/>
        <dbReference type="ChEBI" id="CHEBI:456216"/>
        <dbReference type="EC" id="6.3.2.13"/>
    </reaction>
</comment>
<feature type="domain" description="Mur ligase C-terminal" evidence="19">
    <location>
        <begin position="343"/>
        <end position="471"/>
    </location>
</feature>
<keyword evidence="16" id="KW-0460">Magnesium</keyword>
<evidence type="ECO:0000256" key="12">
    <source>
        <dbReference type="ARBA" id="ARBA00072883"/>
    </source>
</evidence>
<dbReference type="InterPro" id="IPR035911">
    <property type="entry name" value="MurE/MurF_N"/>
</dbReference>
<comment type="PTM">
    <text evidence="16">Carboxylation is probably crucial for Mg(2+) binding and, consequently, for the gamma-phosphate positioning of ATP.</text>
</comment>
<feature type="domain" description="Mur ligase central" evidence="20">
    <location>
        <begin position="119"/>
        <end position="321"/>
    </location>
</feature>
<dbReference type="InterPro" id="IPR036615">
    <property type="entry name" value="Mur_ligase_C_dom_sf"/>
</dbReference>
<dbReference type="GO" id="GO:0008765">
    <property type="term" value="F:UDP-N-acetylmuramoylalanyl-D-glutamate-2,6-diaminopimelate ligase activity"/>
    <property type="evidence" value="ECO:0007669"/>
    <property type="project" value="UniProtKB-UniRule"/>
</dbReference>
<feature type="binding site" evidence="16">
    <location>
        <begin position="121"/>
        <end position="127"/>
    </location>
    <ligand>
        <name>ATP</name>
        <dbReference type="ChEBI" id="CHEBI:30616"/>
    </ligand>
</feature>
<dbReference type="InterPro" id="IPR004101">
    <property type="entry name" value="Mur_ligase_C"/>
</dbReference>
<dbReference type="EMBL" id="CP003597">
    <property type="protein sequence ID" value="AFY87377.1"/>
    <property type="molecule type" value="Genomic_DNA"/>
</dbReference>
<dbReference type="InParanoid" id="K9TX30"/>
<dbReference type="InterPro" id="IPR000713">
    <property type="entry name" value="Mur_ligase_N"/>
</dbReference>
<feature type="binding site" evidence="16">
    <location>
        <position position="473"/>
    </location>
    <ligand>
        <name>meso-2,6-diaminopimelate</name>
        <dbReference type="ChEBI" id="CHEBI:57791"/>
    </ligand>
</feature>
<dbReference type="RefSeq" id="WP_015153925.1">
    <property type="nucleotide sequence ID" value="NC_019695.1"/>
</dbReference>
<keyword evidence="5 16" id="KW-0133">Cell shape</keyword>